<keyword evidence="2" id="KW-0813">Transport</keyword>
<gene>
    <name evidence="10" type="ORF">QLQ84_13010</name>
</gene>
<evidence type="ECO:0000256" key="9">
    <source>
        <dbReference type="SAM" id="Phobius"/>
    </source>
</evidence>
<reference evidence="10 11" key="1">
    <citation type="submission" date="2023-04" db="EMBL/GenBank/DDBJ databases">
        <title>Halomonas strains isolated from rhizosphere soil.</title>
        <authorList>
            <person name="Xu L."/>
            <person name="Sun J.-Q."/>
        </authorList>
    </citation>
    <scope>NUCLEOTIDE SEQUENCE [LARGE SCALE GENOMIC DNA]</scope>
    <source>
        <strain evidence="10 11">LN1S58</strain>
    </source>
</reference>
<feature type="transmembrane region" description="Helical" evidence="9">
    <location>
        <begin position="128"/>
        <end position="149"/>
    </location>
</feature>
<dbReference type="RefSeq" id="WP_282722184.1">
    <property type="nucleotide sequence ID" value="NZ_JASCQO010000038.1"/>
</dbReference>
<dbReference type="InterPro" id="IPR007272">
    <property type="entry name" value="Sulf_transp_TsuA/YedE"/>
</dbReference>
<evidence type="ECO:0000313" key="11">
    <source>
        <dbReference type="Proteomes" id="UP001244242"/>
    </source>
</evidence>
<comment type="subcellular location">
    <subcellularLocation>
        <location evidence="1">Cell inner membrane</location>
        <topology evidence="1">Multi-pass membrane protein</topology>
    </subcellularLocation>
</comment>
<keyword evidence="6 9" id="KW-1133">Transmembrane helix</keyword>
<evidence type="ECO:0000256" key="5">
    <source>
        <dbReference type="ARBA" id="ARBA00022692"/>
    </source>
</evidence>
<feature type="transmembrane region" description="Helical" evidence="9">
    <location>
        <begin position="53"/>
        <end position="76"/>
    </location>
</feature>
<keyword evidence="3" id="KW-1003">Cell membrane</keyword>
<feature type="transmembrane region" description="Helical" evidence="9">
    <location>
        <begin position="88"/>
        <end position="107"/>
    </location>
</feature>
<evidence type="ECO:0000256" key="8">
    <source>
        <dbReference type="ARBA" id="ARBA00035655"/>
    </source>
</evidence>
<evidence type="ECO:0000256" key="6">
    <source>
        <dbReference type="ARBA" id="ARBA00022989"/>
    </source>
</evidence>
<keyword evidence="5 9" id="KW-0812">Transmembrane</keyword>
<comment type="similarity">
    <text evidence="8">Belongs to the TsuA/YedE (TC 9.B.102) family.</text>
</comment>
<evidence type="ECO:0000313" key="10">
    <source>
        <dbReference type="EMBL" id="MDI5934709.1"/>
    </source>
</evidence>
<dbReference type="Proteomes" id="UP001244242">
    <property type="component" value="Unassembled WGS sequence"/>
</dbReference>
<keyword evidence="4" id="KW-0997">Cell inner membrane</keyword>
<sequence>MDVTASLQGLAGGVLIGLAATWLMATLGRIAGISGIIGNLITVRPKGDSAWRLTFLLGLISGPIVLMLLGGGLGNVAGSPGEVVGQPAGGVLLMLVAGLLVGLGTGLGSGCTSGHGVCGLARLSVRSLMATITFLVTAIVTVFVVRHLIGGGA</sequence>
<dbReference type="EMBL" id="JASCQO010000038">
    <property type="protein sequence ID" value="MDI5934709.1"/>
    <property type="molecule type" value="Genomic_DNA"/>
</dbReference>
<organism evidence="10 11">
    <name type="scientific">Halomonas kalidii</name>
    <dbReference type="NCBI Taxonomy" id="3043293"/>
    <lineage>
        <taxon>Bacteria</taxon>
        <taxon>Pseudomonadati</taxon>
        <taxon>Pseudomonadota</taxon>
        <taxon>Gammaproteobacteria</taxon>
        <taxon>Oceanospirillales</taxon>
        <taxon>Halomonadaceae</taxon>
        <taxon>Halomonas</taxon>
    </lineage>
</organism>
<dbReference type="PANTHER" id="PTHR30574:SF1">
    <property type="entry name" value="SULPHUR TRANSPORT DOMAIN-CONTAINING PROTEIN"/>
    <property type="match status" value="1"/>
</dbReference>
<accession>A0ABT6VL74</accession>
<name>A0ABT6VL74_9GAMM</name>
<keyword evidence="7 9" id="KW-0472">Membrane</keyword>
<evidence type="ECO:0000256" key="1">
    <source>
        <dbReference type="ARBA" id="ARBA00004429"/>
    </source>
</evidence>
<proteinExistence type="inferred from homology"/>
<comment type="caution">
    <text evidence="10">The sequence shown here is derived from an EMBL/GenBank/DDBJ whole genome shotgun (WGS) entry which is preliminary data.</text>
</comment>
<dbReference type="PANTHER" id="PTHR30574">
    <property type="entry name" value="INNER MEMBRANE PROTEIN YEDE"/>
    <property type="match status" value="1"/>
</dbReference>
<evidence type="ECO:0000256" key="7">
    <source>
        <dbReference type="ARBA" id="ARBA00023136"/>
    </source>
</evidence>
<evidence type="ECO:0000256" key="3">
    <source>
        <dbReference type="ARBA" id="ARBA00022475"/>
    </source>
</evidence>
<keyword evidence="11" id="KW-1185">Reference proteome</keyword>
<protein>
    <submittedName>
        <fullName evidence="10">YeeE/YedE family protein</fullName>
    </submittedName>
</protein>
<evidence type="ECO:0000256" key="2">
    <source>
        <dbReference type="ARBA" id="ARBA00022448"/>
    </source>
</evidence>
<evidence type="ECO:0000256" key="4">
    <source>
        <dbReference type="ARBA" id="ARBA00022519"/>
    </source>
</evidence>
<feature type="transmembrane region" description="Helical" evidence="9">
    <location>
        <begin position="12"/>
        <end position="41"/>
    </location>
</feature>